<evidence type="ECO:0000256" key="1">
    <source>
        <dbReference type="SAM" id="MobiDB-lite"/>
    </source>
</evidence>
<name>A0A5C3N1A9_9AGAM</name>
<sequence>MSPSSNAPSTLVEKSLTANRKAKLPTAPPKNLVHPLFNPHQPRSQNPDPPKSQHAHHAVSHQGAGILFGDNVNL</sequence>
<keyword evidence="3" id="KW-1185">Reference proteome</keyword>
<reference evidence="2 3" key="1">
    <citation type="journal article" date="2019" name="Nat. Ecol. Evol.">
        <title>Megaphylogeny resolves global patterns of mushroom evolution.</title>
        <authorList>
            <person name="Varga T."/>
            <person name="Krizsan K."/>
            <person name="Foldi C."/>
            <person name="Dima B."/>
            <person name="Sanchez-Garcia M."/>
            <person name="Sanchez-Ramirez S."/>
            <person name="Szollosi G.J."/>
            <person name="Szarkandi J.G."/>
            <person name="Papp V."/>
            <person name="Albert L."/>
            <person name="Andreopoulos W."/>
            <person name="Angelini C."/>
            <person name="Antonin V."/>
            <person name="Barry K.W."/>
            <person name="Bougher N.L."/>
            <person name="Buchanan P."/>
            <person name="Buyck B."/>
            <person name="Bense V."/>
            <person name="Catcheside P."/>
            <person name="Chovatia M."/>
            <person name="Cooper J."/>
            <person name="Damon W."/>
            <person name="Desjardin D."/>
            <person name="Finy P."/>
            <person name="Geml J."/>
            <person name="Haridas S."/>
            <person name="Hughes K."/>
            <person name="Justo A."/>
            <person name="Karasinski D."/>
            <person name="Kautmanova I."/>
            <person name="Kiss B."/>
            <person name="Kocsube S."/>
            <person name="Kotiranta H."/>
            <person name="LaButti K.M."/>
            <person name="Lechner B.E."/>
            <person name="Liimatainen K."/>
            <person name="Lipzen A."/>
            <person name="Lukacs Z."/>
            <person name="Mihaltcheva S."/>
            <person name="Morgado L.N."/>
            <person name="Niskanen T."/>
            <person name="Noordeloos M.E."/>
            <person name="Ohm R.A."/>
            <person name="Ortiz-Santana B."/>
            <person name="Ovrebo C."/>
            <person name="Racz N."/>
            <person name="Riley R."/>
            <person name="Savchenko A."/>
            <person name="Shiryaev A."/>
            <person name="Soop K."/>
            <person name="Spirin V."/>
            <person name="Szebenyi C."/>
            <person name="Tomsovsky M."/>
            <person name="Tulloss R.E."/>
            <person name="Uehling J."/>
            <person name="Grigoriev I.V."/>
            <person name="Vagvolgyi C."/>
            <person name="Papp T."/>
            <person name="Martin F.M."/>
            <person name="Miettinen O."/>
            <person name="Hibbett D.S."/>
            <person name="Nagy L.G."/>
        </authorList>
    </citation>
    <scope>NUCLEOTIDE SEQUENCE [LARGE SCALE GENOMIC DNA]</scope>
    <source>
        <strain evidence="2 3">OMC1185</strain>
    </source>
</reference>
<gene>
    <name evidence="2" type="ORF">OE88DRAFT_1659131</name>
</gene>
<feature type="region of interest" description="Disordered" evidence="1">
    <location>
        <begin position="1"/>
        <end position="74"/>
    </location>
</feature>
<dbReference type="EMBL" id="ML213511">
    <property type="protein sequence ID" value="TFK51260.1"/>
    <property type="molecule type" value="Genomic_DNA"/>
</dbReference>
<proteinExistence type="predicted"/>
<accession>A0A5C3N1A9</accession>
<dbReference type="Proteomes" id="UP000305948">
    <property type="component" value="Unassembled WGS sequence"/>
</dbReference>
<evidence type="ECO:0000313" key="3">
    <source>
        <dbReference type="Proteomes" id="UP000305948"/>
    </source>
</evidence>
<evidence type="ECO:0000313" key="2">
    <source>
        <dbReference type="EMBL" id="TFK51260.1"/>
    </source>
</evidence>
<protein>
    <submittedName>
        <fullName evidence="2">Uncharacterized protein</fullName>
    </submittedName>
</protein>
<dbReference type="AlphaFoldDB" id="A0A5C3N1A9"/>
<organism evidence="2 3">
    <name type="scientific">Heliocybe sulcata</name>
    <dbReference type="NCBI Taxonomy" id="5364"/>
    <lineage>
        <taxon>Eukaryota</taxon>
        <taxon>Fungi</taxon>
        <taxon>Dikarya</taxon>
        <taxon>Basidiomycota</taxon>
        <taxon>Agaricomycotina</taxon>
        <taxon>Agaricomycetes</taxon>
        <taxon>Gloeophyllales</taxon>
        <taxon>Gloeophyllaceae</taxon>
        <taxon>Heliocybe</taxon>
    </lineage>
</organism>